<dbReference type="PIRSF" id="PIRSF018168">
    <property type="entry name" value="Mannan-1_4-beta-mannosidase"/>
    <property type="match status" value="1"/>
</dbReference>
<comment type="subcellular location">
    <subcellularLocation>
        <location evidence="4">Secreted</location>
    </subcellularLocation>
</comment>
<dbReference type="EC" id="3.2.1.78" evidence="4"/>
<dbReference type="RefSeq" id="WP_070237690.1">
    <property type="nucleotide sequence ID" value="NZ_CP017478.1"/>
</dbReference>
<dbReference type="PANTHER" id="PTHR40079:SF4">
    <property type="entry name" value="GH26 DOMAIN-CONTAINING PROTEIN-RELATED"/>
    <property type="match status" value="1"/>
</dbReference>
<dbReference type="PROSITE" id="PS51764">
    <property type="entry name" value="GH26"/>
    <property type="match status" value="1"/>
</dbReference>
<keyword evidence="4" id="KW-0964">Secreted</keyword>
<feature type="binding site" evidence="6">
    <location>
        <position position="208"/>
    </location>
    <ligand>
        <name>substrate</name>
    </ligand>
</feature>
<dbReference type="InterPro" id="IPR022790">
    <property type="entry name" value="GH26_dom"/>
</dbReference>
<dbReference type="GO" id="GO:0006080">
    <property type="term" value="P:substituted mannan metabolic process"/>
    <property type="evidence" value="ECO:0007669"/>
    <property type="project" value="UniProtKB-UniRule"/>
</dbReference>
<feature type="active site" description="Proton donor" evidence="5 8">
    <location>
        <position position="203"/>
    </location>
</feature>
<dbReference type="KEGG" id="lul:LPB138_12945"/>
<comment type="similarity">
    <text evidence="1 4 8">Belongs to the glycosyl hydrolase 26 family.</text>
</comment>
<evidence type="ECO:0000256" key="8">
    <source>
        <dbReference type="PROSITE-ProRule" id="PRU01100"/>
    </source>
</evidence>
<evidence type="ECO:0000256" key="2">
    <source>
        <dbReference type="ARBA" id="ARBA00022801"/>
    </source>
</evidence>
<evidence type="ECO:0000256" key="7">
    <source>
        <dbReference type="PIRSR" id="PIRSR018168-3"/>
    </source>
</evidence>
<feature type="binding site" evidence="6">
    <location>
        <position position="142"/>
    </location>
    <ligand>
        <name>substrate</name>
    </ligand>
</feature>
<accession>A0A1D8PAD6</accession>
<evidence type="ECO:0000313" key="10">
    <source>
        <dbReference type="EMBL" id="AOW21530.1"/>
    </source>
</evidence>
<comment type="catalytic activity">
    <reaction evidence="4">
        <text>Random hydrolysis of (1-&gt;4)-beta-D-mannosidic linkages in mannans, galactomannans and glucomannans.</text>
        <dbReference type="EC" id="3.2.1.78"/>
    </reaction>
</comment>
<name>A0A1D8PAD6_9FLAO</name>
<dbReference type="Proteomes" id="UP000176050">
    <property type="component" value="Chromosome"/>
</dbReference>
<evidence type="ECO:0000256" key="3">
    <source>
        <dbReference type="ARBA" id="ARBA00023295"/>
    </source>
</evidence>
<feature type="binding site" evidence="6">
    <location>
        <position position="274"/>
    </location>
    <ligand>
        <name>substrate</name>
    </ligand>
</feature>
<reference evidence="10 11" key="1">
    <citation type="submission" date="2016-10" db="EMBL/GenBank/DDBJ databases">
        <title>Lutibacter sp. LPB0138, isolated from marine gastropod.</title>
        <authorList>
            <person name="Kim E."/>
            <person name="Yi H."/>
        </authorList>
    </citation>
    <scope>NUCLEOTIDE SEQUENCE [LARGE SCALE GENOMIC DNA]</scope>
    <source>
        <strain evidence="10 11">LPB0138</strain>
    </source>
</reference>
<dbReference type="Gene3D" id="3.20.20.80">
    <property type="entry name" value="Glycosidases"/>
    <property type="match status" value="1"/>
</dbReference>
<proteinExistence type="inferred from homology"/>
<keyword evidence="4" id="KW-0119">Carbohydrate metabolism</keyword>
<feature type="active site" description="Nucleophile" evidence="5 8">
    <location>
        <position position="307"/>
    </location>
</feature>
<feature type="site" description="Plays an important role in maintaining the position of the catalytic nucleophile" evidence="7">
    <location>
        <position position="202"/>
    </location>
</feature>
<sequence>MQQKNLRNISIVFIAVLMFSCKPKKADETVEVIEENPIQFVDKDLTQETKQLRNKLEVIASKGIAFGHQDATAYGIGWKHSGFPSDSDVKKVTGDFPAMFGFELGDLELGKATNLDSVNFDLMKKLIIEADKMGGLISVSWHMNNPVNGNNSWDKTETISKLLKGGTHRDKFENYVSKVADFFLDLKDEDGNLVPVIFRPWHEMSGSWFWWGGENTTHEQYKQFFRETVELFRDRYNVHNLLYVYSPDKIQTEEEYMAYYPGDEYADIIGIDIYDFGDGKHIERVQNSLAIVKKVADEKGKLFAFTETGREKINPSNWYTSVAYPGIKNSGAAYMFVWRNANLGHFYAPYPGHESVEDFIEFKNKPDILFLEDIKGL</sequence>
<keyword evidence="3 4" id="KW-0326">Glycosidase</keyword>
<dbReference type="AlphaFoldDB" id="A0A1D8PAD6"/>
<dbReference type="PRINTS" id="PR00739">
    <property type="entry name" value="GLHYDRLASE26"/>
</dbReference>
<evidence type="ECO:0000256" key="1">
    <source>
        <dbReference type="ARBA" id="ARBA00007754"/>
    </source>
</evidence>
<evidence type="ECO:0000256" key="5">
    <source>
        <dbReference type="PIRSR" id="PIRSR018168-1"/>
    </source>
</evidence>
<protein>
    <recommendedName>
        <fullName evidence="4">Mannan endo-1,4-beta-mannosidase</fullName>
        <ecNumber evidence="4">3.2.1.78</ecNumber>
    </recommendedName>
</protein>
<dbReference type="PANTHER" id="PTHR40079">
    <property type="entry name" value="MANNAN ENDO-1,4-BETA-MANNOSIDASE E-RELATED"/>
    <property type="match status" value="1"/>
</dbReference>
<evidence type="ECO:0000256" key="4">
    <source>
        <dbReference type="PIRNR" id="PIRNR018168"/>
    </source>
</evidence>
<dbReference type="EMBL" id="CP017478">
    <property type="protein sequence ID" value="AOW21530.1"/>
    <property type="molecule type" value="Genomic_DNA"/>
</dbReference>
<keyword evidence="11" id="KW-1185">Reference proteome</keyword>
<dbReference type="Pfam" id="PF02156">
    <property type="entry name" value="Glyco_hydro_26"/>
    <property type="match status" value="1"/>
</dbReference>
<keyword evidence="2 4" id="KW-0378">Hydrolase</keyword>
<dbReference type="SUPFAM" id="SSF51445">
    <property type="entry name" value="(Trans)glycosidases"/>
    <property type="match status" value="1"/>
</dbReference>
<dbReference type="InterPro" id="IPR016714">
    <property type="entry name" value="MANB/E"/>
</dbReference>
<evidence type="ECO:0000256" key="6">
    <source>
        <dbReference type="PIRSR" id="PIRSR018168-2"/>
    </source>
</evidence>
<gene>
    <name evidence="10" type="ORF">LPB138_12945</name>
</gene>
<dbReference type="GO" id="GO:0016985">
    <property type="term" value="F:mannan endo-1,4-beta-mannosidase activity"/>
    <property type="evidence" value="ECO:0007669"/>
    <property type="project" value="UniProtKB-UniRule"/>
</dbReference>
<dbReference type="PROSITE" id="PS51257">
    <property type="entry name" value="PROKAR_LIPOPROTEIN"/>
    <property type="match status" value="1"/>
</dbReference>
<evidence type="ECO:0000313" key="11">
    <source>
        <dbReference type="Proteomes" id="UP000176050"/>
    </source>
</evidence>
<dbReference type="OrthoDB" id="9816550at2"/>
<feature type="domain" description="GH26" evidence="9">
    <location>
        <begin position="47"/>
        <end position="372"/>
    </location>
</feature>
<dbReference type="GO" id="GO:0005576">
    <property type="term" value="C:extracellular region"/>
    <property type="evidence" value="ECO:0007669"/>
    <property type="project" value="UniProtKB-SubCell"/>
</dbReference>
<evidence type="ECO:0000259" key="9">
    <source>
        <dbReference type="PROSITE" id="PS51764"/>
    </source>
</evidence>
<dbReference type="InterPro" id="IPR017853">
    <property type="entry name" value="GH"/>
</dbReference>
<dbReference type="InterPro" id="IPR000805">
    <property type="entry name" value="Glyco_hydro_26"/>
</dbReference>
<dbReference type="STRING" id="1850246.LPB138_12945"/>
<organism evidence="10 11">
    <name type="scientific">Urechidicola croceus</name>
    <dbReference type="NCBI Taxonomy" id="1850246"/>
    <lineage>
        <taxon>Bacteria</taxon>
        <taxon>Pseudomonadati</taxon>
        <taxon>Bacteroidota</taxon>
        <taxon>Flavobacteriia</taxon>
        <taxon>Flavobacteriales</taxon>
        <taxon>Flavobacteriaceae</taxon>
        <taxon>Urechidicola</taxon>
    </lineage>
</organism>